<dbReference type="Proteomes" id="UP000191153">
    <property type="component" value="Unassembled WGS sequence"/>
</dbReference>
<protein>
    <submittedName>
        <fullName evidence="1">Uncharacterized protein</fullName>
    </submittedName>
</protein>
<proteinExistence type="predicted"/>
<keyword evidence="2" id="KW-1185">Reference proteome</keyword>
<dbReference type="AlphaFoldDB" id="A0A1T4QVW6"/>
<dbReference type="STRING" id="180163.SAMN02745174_02475"/>
<dbReference type="EMBL" id="FUWX01000033">
    <property type="protein sequence ID" value="SKA07920.1"/>
    <property type="molecule type" value="Genomic_DNA"/>
</dbReference>
<sequence length="186" mass="21405">MKDIEKIFNLLAQHLQKENNLKFYDCLKPVFNYLLELLEEQEGINSITKASGKYLDYIGNKMLVYRHGLTDDEFRTFLLTNRFKIKHVPTTANLLQLSQAMTGFYPADVVFRPNGEPASQYIKFIVPWGTDPSKFPDLNEICDAGARIYQDILNIANRKRYSSSFIAGQAQLNMNIENFEIPARGI</sequence>
<gene>
    <name evidence="1" type="ORF">SAMN02745174_02475</name>
</gene>
<evidence type="ECO:0000313" key="1">
    <source>
        <dbReference type="EMBL" id="SKA07920.1"/>
    </source>
</evidence>
<dbReference type="RefSeq" id="WP_078694896.1">
    <property type="nucleotide sequence ID" value="NZ_FUWX01000033.1"/>
</dbReference>
<accession>A0A1T4QVW6</accession>
<name>A0A1T4QVW6_9FUSO</name>
<organism evidence="1 2">
    <name type="scientific">Cetobacterium ceti</name>
    <dbReference type="NCBI Taxonomy" id="180163"/>
    <lineage>
        <taxon>Bacteria</taxon>
        <taxon>Fusobacteriati</taxon>
        <taxon>Fusobacteriota</taxon>
        <taxon>Fusobacteriia</taxon>
        <taxon>Fusobacteriales</taxon>
        <taxon>Fusobacteriaceae</taxon>
        <taxon>Cetobacterium</taxon>
    </lineage>
</organism>
<dbReference type="OrthoDB" id="10003491at2"/>
<reference evidence="1 2" key="1">
    <citation type="submission" date="2017-02" db="EMBL/GenBank/DDBJ databases">
        <authorList>
            <person name="Peterson S.W."/>
        </authorList>
    </citation>
    <scope>NUCLEOTIDE SEQUENCE [LARGE SCALE GENOMIC DNA]</scope>
    <source>
        <strain evidence="1 2">ATCC 700028</strain>
    </source>
</reference>
<evidence type="ECO:0000313" key="2">
    <source>
        <dbReference type="Proteomes" id="UP000191153"/>
    </source>
</evidence>